<organism evidence="2 3">
    <name type="scientific">Evansella caseinilytica</name>
    <dbReference type="NCBI Taxonomy" id="1503961"/>
    <lineage>
        <taxon>Bacteria</taxon>
        <taxon>Bacillati</taxon>
        <taxon>Bacillota</taxon>
        <taxon>Bacilli</taxon>
        <taxon>Bacillales</taxon>
        <taxon>Bacillaceae</taxon>
        <taxon>Evansella</taxon>
    </lineage>
</organism>
<evidence type="ECO:0000313" key="2">
    <source>
        <dbReference type="EMBL" id="SDZ54856.1"/>
    </source>
</evidence>
<keyword evidence="1" id="KW-0175">Coiled coil</keyword>
<proteinExistence type="predicted"/>
<feature type="coiled-coil region" evidence="1">
    <location>
        <begin position="26"/>
        <end position="56"/>
    </location>
</feature>
<protein>
    <submittedName>
        <fullName evidence="2">Uncharacterized protein</fullName>
    </submittedName>
</protein>
<accession>A0A1H3TXC2</accession>
<evidence type="ECO:0000313" key="3">
    <source>
        <dbReference type="Proteomes" id="UP000198935"/>
    </source>
</evidence>
<sequence>MEQKIYEILLKMQSTMGEMNERLTKVEEMSGKLTKVEEMSERLKRVEETVNRIEYAQTEDVVGMLKSNKKTVDFEADYLNKKLTDMDKRIYILEKKVEN</sequence>
<gene>
    <name evidence="2" type="ORF">SAMN05421736_116127</name>
</gene>
<dbReference type="AlphaFoldDB" id="A0A1H3TXC2"/>
<dbReference type="Proteomes" id="UP000198935">
    <property type="component" value="Unassembled WGS sequence"/>
</dbReference>
<reference evidence="3" key="1">
    <citation type="submission" date="2016-10" db="EMBL/GenBank/DDBJ databases">
        <authorList>
            <person name="Varghese N."/>
            <person name="Submissions S."/>
        </authorList>
    </citation>
    <scope>NUCLEOTIDE SEQUENCE [LARGE SCALE GENOMIC DNA]</scope>
    <source>
        <strain evidence="3">SP</strain>
    </source>
</reference>
<keyword evidence="3" id="KW-1185">Reference proteome</keyword>
<dbReference type="EMBL" id="FNPI01000016">
    <property type="protein sequence ID" value="SDZ54856.1"/>
    <property type="molecule type" value="Genomic_DNA"/>
</dbReference>
<name>A0A1H3TXC2_9BACI</name>
<evidence type="ECO:0000256" key="1">
    <source>
        <dbReference type="SAM" id="Coils"/>
    </source>
</evidence>